<dbReference type="GO" id="GO:0005829">
    <property type="term" value="C:cytosol"/>
    <property type="evidence" value="ECO:0007669"/>
    <property type="project" value="TreeGrafter"/>
</dbReference>
<comment type="pathway">
    <text evidence="2">Carbohydrate biosynthesis; Calvin cycle.</text>
</comment>
<feature type="binding site" evidence="12">
    <location>
        <position position="244"/>
    </location>
    <ligand>
        <name>substrate</name>
    </ligand>
</feature>
<dbReference type="GO" id="GO:0042132">
    <property type="term" value="F:fructose 1,6-bisphosphate 1-phosphatase activity"/>
    <property type="evidence" value="ECO:0007669"/>
    <property type="project" value="UniProtKB-UniRule"/>
</dbReference>
<dbReference type="PRINTS" id="PR00115">
    <property type="entry name" value="F16BPHPHTASE"/>
</dbReference>
<name>A0A8J6Q632_9FLAO</name>
<dbReference type="InterPro" id="IPR000146">
    <property type="entry name" value="FBPase_class-1"/>
</dbReference>
<feature type="binding site" evidence="12">
    <location>
        <position position="280"/>
    </location>
    <ligand>
        <name>Mg(2+)</name>
        <dbReference type="ChEBI" id="CHEBI:18420"/>
        <label>2</label>
    </ligand>
</feature>
<dbReference type="GO" id="GO:0030388">
    <property type="term" value="P:fructose 1,6-bisphosphate metabolic process"/>
    <property type="evidence" value="ECO:0007669"/>
    <property type="project" value="TreeGrafter"/>
</dbReference>
<dbReference type="RefSeq" id="WP_188229212.1">
    <property type="nucleotide sequence ID" value="NZ_JACVXB010000001.1"/>
</dbReference>
<sequence length="334" mass="37137">MAHKKQTLGEFIIENQASFKYSSGELSSLLNSLRLAAKIVNHEVNKAGLVDIIGAAGDTNIQGEDQQKLDVYANDKFIQTLTKRNIVCGIASEEEDDFITINSIDENHGNKYVVLIDPLDGSSNIDVNVSVGTIFSIYRRVTPVGSPVTIDDFLQKGSKQVAAGYIVYGTSTMLVYTTGDGVNGFTLNPAIGSFYLSHPDMMFPEDGNIYSVNEGNYIQFPQGIKDYIKYCQMDEGDRPYTSRYIGSLVSDFHRNMIKGGIYMYPQSSKNPKGKLRLLYECNPMAFLAEQANGKASDGFNRILDIEPTELHERVPFICGSKNMVDKCEEFMKNQ</sequence>
<dbReference type="GO" id="GO:0005986">
    <property type="term" value="P:sucrose biosynthetic process"/>
    <property type="evidence" value="ECO:0007669"/>
    <property type="project" value="TreeGrafter"/>
</dbReference>
<comment type="subunit">
    <text evidence="12">Homotetramer.</text>
</comment>
<feature type="binding site" evidence="12">
    <location>
        <begin position="120"/>
        <end position="123"/>
    </location>
    <ligand>
        <name>substrate</name>
    </ligand>
</feature>
<evidence type="ECO:0000313" key="16">
    <source>
        <dbReference type="EMBL" id="MBD0831453.1"/>
    </source>
</evidence>
<comment type="catalytic activity">
    <reaction evidence="1 12">
        <text>beta-D-fructose 1,6-bisphosphate + H2O = beta-D-fructose 6-phosphate + phosphate</text>
        <dbReference type="Rhea" id="RHEA:11064"/>
        <dbReference type="ChEBI" id="CHEBI:15377"/>
        <dbReference type="ChEBI" id="CHEBI:32966"/>
        <dbReference type="ChEBI" id="CHEBI:43474"/>
        <dbReference type="ChEBI" id="CHEBI:57634"/>
        <dbReference type="EC" id="3.1.3.11"/>
    </reaction>
</comment>
<dbReference type="InterPro" id="IPR028343">
    <property type="entry name" value="FBPtase"/>
</dbReference>
<keyword evidence="9 12" id="KW-0119">Carbohydrate metabolism</keyword>
<protein>
    <recommendedName>
        <fullName evidence="10 12">Fructose-1,6-bisphosphatase class 1</fullName>
        <shortName evidence="12">FBPase class 1</shortName>
        <ecNumber evidence="4 12">3.1.3.11</ecNumber>
    </recommendedName>
    <alternativeName>
        <fullName evidence="11 12">D-fructose-1,6-bisphosphate 1-phosphohydrolase class 1</fullName>
    </alternativeName>
</protein>
<evidence type="ECO:0000256" key="13">
    <source>
        <dbReference type="RuleBase" id="RU000508"/>
    </source>
</evidence>
<dbReference type="CDD" id="cd00354">
    <property type="entry name" value="FBPase"/>
    <property type="match status" value="1"/>
</dbReference>
<feature type="binding site" evidence="12">
    <location>
        <position position="213"/>
    </location>
    <ligand>
        <name>substrate</name>
    </ligand>
</feature>
<evidence type="ECO:0000256" key="8">
    <source>
        <dbReference type="ARBA" id="ARBA00022842"/>
    </source>
</evidence>
<feature type="binding site" evidence="12">
    <location>
        <position position="120"/>
    </location>
    <ligand>
        <name>Mg(2+)</name>
        <dbReference type="ChEBI" id="CHEBI:18420"/>
        <label>2</label>
    </ligand>
</feature>
<evidence type="ECO:0000256" key="1">
    <source>
        <dbReference type="ARBA" id="ARBA00001273"/>
    </source>
</evidence>
<organism evidence="16 17">
    <name type="scientific">Aestuariibaculum sediminum</name>
    <dbReference type="NCBI Taxonomy" id="2770637"/>
    <lineage>
        <taxon>Bacteria</taxon>
        <taxon>Pseudomonadati</taxon>
        <taxon>Bacteroidota</taxon>
        <taxon>Flavobacteriia</taxon>
        <taxon>Flavobacteriales</taxon>
        <taxon>Flavobacteriaceae</taxon>
    </lineage>
</organism>
<evidence type="ECO:0000313" key="17">
    <source>
        <dbReference type="Proteomes" id="UP000600588"/>
    </source>
</evidence>
<dbReference type="PROSITE" id="PS00124">
    <property type="entry name" value="FBPASE"/>
    <property type="match status" value="1"/>
</dbReference>
<dbReference type="InterPro" id="IPR020548">
    <property type="entry name" value="Fructose_bisphosphatase_AS"/>
</dbReference>
<reference evidence="16 17" key="1">
    <citation type="submission" date="2020-09" db="EMBL/GenBank/DDBJ databases">
        <title>TT11 complete genome.</title>
        <authorList>
            <person name="Wu Z."/>
        </authorList>
    </citation>
    <scope>NUCLEOTIDE SEQUENCE [LARGE SCALE GENOMIC DNA]</scope>
    <source>
        <strain evidence="16 17">TT11</strain>
    </source>
</reference>
<proteinExistence type="inferred from homology"/>
<keyword evidence="8 12" id="KW-0460">Magnesium</keyword>
<evidence type="ECO:0000259" key="14">
    <source>
        <dbReference type="Pfam" id="PF00316"/>
    </source>
</evidence>
<comment type="similarity">
    <text evidence="3 12 13">Belongs to the FBPase class 1 family.</text>
</comment>
<dbReference type="GO" id="GO:0006000">
    <property type="term" value="P:fructose metabolic process"/>
    <property type="evidence" value="ECO:0007669"/>
    <property type="project" value="TreeGrafter"/>
</dbReference>
<dbReference type="AlphaFoldDB" id="A0A8J6Q632"/>
<evidence type="ECO:0000256" key="5">
    <source>
        <dbReference type="ARBA" id="ARBA00022490"/>
    </source>
</evidence>
<dbReference type="EC" id="3.1.3.11" evidence="4 12"/>
<dbReference type="InterPro" id="IPR033391">
    <property type="entry name" value="FBPase_N"/>
</dbReference>
<evidence type="ECO:0000256" key="12">
    <source>
        <dbReference type="HAMAP-Rule" id="MF_01855"/>
    </source>
</evidence>
<keyword evidence="7 12" id="KW-0378">Hydrolase</keyword>
<dbReference type="Gene3D" id="3.40.190.80">
    <property type="match status" value="1"/>
</dbReference>
<dbReference type="GO" id="GO:0000287">
    <property type="term" value="F:magnesium ion binding"/>
    <property type="evidence" value="ECO:0007669"/>
    <property type="project" value="UniProtKB-UniRule"/>
</dbReference>
<evidence type="ECO:0000256" key="11">
    <source>
        <dbReference type="ARBA" id="ARBA00081210"/>
    </source>
</evidence>
<dbReference type="SUPFAM" id="SSF56655">
    <property type="entry name" value="Carbohydrate phosphatase"/>
    <property type="match status" value="1"/>
</dbReference>
<dbReference type="GO" id="GO:0006002">
    <property type="term" value="P:fructose 6-phosphate metabolic process"/>
    <property type="evidence" value="ECO:0007669"/>
    <property type="project" value="TreeGrafter"/>
</dbReference>
<evidence type="ECO:0000256" key="10">
    <source>
        <dbReference type="ARBA" id="ARBA00072069"/>
    </source>
</evidence>
<dbReference type="PIRSF" id="PIRSF000904">
    <property type="entry name" value="FBPtase_SBPase"/>
    <property type="match status" value="1"/>
</dbReference>
<evidence type="ECO:0000256" key="2">
    <source>
        <dbReference type="ARBA" id="ARBA00005215"/>
    </source>
</evidence>
<evidence type="ECO:0000256" key="9">
    <source>
        <dbReference type="ARBA" id="ARBA00023277"/>
    </source>
</evidence>
<dbReference type="GO" id="GO:0006094">
    <property type="term" value="P:gluconeogenesis"/>
    <property type="evidence" value="ECO:0007669"/>
    <property type="project" value="UniProtKB-UniRule"/>
</dbReference>
<evidence type="ECO:0000256" key="3">
    <source>
        <dbReference type="ARBA" id="ARBA00010941"/>
    </source>
</evidence>
<feature type="binding site" evidence="12">
    <location>
        <position position="274"/>
    </location>
    <ligand>
        <name>substrate</name>
    </ligand>
</feature>
<dbReference type="FunFam" id="3.30.540.10:FF:000002">
    <property type="entry name" value="Fructose-1,6-bisphosphatase class 1"/>
    <property type="match status" value="1"/>
</dbReference>
<keyword evidence="17" id="KW-1185">Reference proteome</keyword>
<dbReference type="Pfam" id="PF00316">
    <property type="entry name" value="FBPase"/>
    <property type="match status" value="1"/>
</dbReference>
<feature type="domain" description="Fructose-1-6-bisphosphatase class I N-terminal" evidence="14">
    <location>
        <begin position="7"/>
        <end position="199"/>
    </location>
</feature>
<comment type="caution">
    <text evidence="16">The sequence shown here is derived from an EMBL/GenBank/DDBJ whole genome shotgun (WGS) entry which is preliminary data.</text>
</comment>
<comment type="subcellular location">
    <subcellularLocation>
        <location evidence="12">Cytoplasm</location>
    </subcellularLocation>
</comment>
<dbReference type="FunFam" id="3.40.190.80:FF:000001">
    <property type="entry name" value="Fructose-1,6-bisphosphatase class 1"/>
    <property type="match status" value="1"/>
</dbReference>
<feature type="domain" description="Fructose-1-6-bisphosphatase class 1 C-terminal" evidence="15">
    <location>
        <begin position="204"/>
        <end position="332"/>
    </location>
</feature>
<dbReference type="HAMAP" id="MF_01855">
    <property type="entry name" value="FBPase_class1"/>
    <property type="match status" value="1"/>
</dbReference>
<dbReference type="NCBIfam" id="NF006778">
    <property type="entry name" value="PRK09293.1-1"/>
    <property type="match status" value="1"/>
</dbReference>
<dbReference type="InterPro" id="IPR044015">
    <property type="entry name" value="FBPase_C_dom"/>
</dbReference>
<feature type="binding site" evidence="12">
    <location>
        <position position="117"/>
    </location>
    <ligand>
        <name>Mg(2+)</name>
        <dbReference type="ChEBI" id="CHEBI:18420"/>
        <label>1</label>
    </ligand>
</feature>
<evidence type="ECO:0000259" key="15">
    <source>
        <dbReference type="Pfam" id="PF18913"/>
    </source>
</evidence>
<evidence type="ECO:0000256" key="4">
    <source>
        <dbReference type="ARBA" id="ARBA00013093"/>
    </source>
</evidence>
<accession>A0A8J6Q632</accession>
<dbReference type="PIRSF" id="PIRSF500210">
    <property type="entry name" value="FBPtase"/>
    <property type="match status" value="1"/>
</dbReference>
<dbReference type="Gene3D" id="3.30.540.10">
    <property type="entry name" value="Fructose-1,6-Bisphosphatase, subunit A, domain 1"/>
    <property type="match status" value="1"/>
</dbReference>
<comment type="caution">
    <text evidence="12">Lacks conserved residue(s) required for the propagation of feature annotation.</text>
</comment>
<dbReference type="PANTHER" id="PTHR11556:SF35">
    <property type="entry name" value="SEDOHEPTULOSE-1,7-BISPHOSPHATASE, CHLOROPLASTIC"/>
    <property type="match status" value="1"/>
</dbReference>
<dbReference type="EMBL" id="JACVXB010000001">
    <property type="protein sequence ID" value="MBD0831453.1"/>
    <property type="molecule type" value="Genomic_DNA"/>
</dbReference>
<dbReference type="Pfam" id="PF18913">
    <property type="entry name" value="FBPase_C"/>
    <property type="match status" value="1"/>
</dbReference>
<gene>
    <name evidence="12 16" type="primary">fbp</name>
    <name evidence="16" type="ORF">ICJ83_04840</name>
</gene>
<keyword evidence="5 12" id="KW-0963">Cytoplasm</keyword>
<dbReference type="Proteomes" id="UP000600588">
    <property type="component" value="Unassembled WGS sequence"/>
</dbReference>
<evidence type="ECO:0000256" key="7">
    <source>
        <dbReference type="ARBA" id="ARBA00022801"/>
    </source>
</evidence>
<keyword evidence="6 12" id="KW-0479">Metal-binding</keyword>
<dbReference type="PANTHER" id="PTHR11556">
    <property type="entry name" value="FRUCTOSE-1,6-BISPHOSPHATASE-RELATED"/>
    <property type="match status" value="1"/>
</dbReference>
<feature type="binding site" evidence="12">
    <location>
        <position position="117"/>
    </location>
    <ligand>
        <name>Mg(2+)</name>
        <dbReference type="ChEBI" id="CHEBI:18420"/>
        <label>2</label>
    </ligand>
</feature>
<feature type="binding site" evidence="12">
    <location>
        <position position="93"/>
    </location>
    <ligand>
        <name>Mg(2+)</name>
        <dbReference type="ChEBI" id="CHEBI:18420"/>
        <label>1</label>
    </ligand>
</feature>
<dbReference type="NCBIfam" id="NF006779">
    <property type="entry name" value="PRK09293.1-3"/>
    <property type="match status" value="1"/>
</dbReference>
<comment type="cofactor">
    <cofactor evidence="12">
        <name>Mg(2+)</name>
        <dbReference type="ChEBI" id="CHEBI:18420"/>
    </cofactor>
    <text evidence="12">Binds 2 magnesium ions per subunit.</text>
</comment>
<evidence type="ECO:0000256" key="6">
    <source>
        <dbReference type="ARBA" id="ARBA00022723"/>
    </source>
</evidence>
<feature type="binding site" evidence="12">
    <location>
        <position position="119"/>
    </location>
    <ligand>
        <name>Mg(2+)</name>
        <dbReference type="ChEBI" id="CHEBI:18420"/>
        <label>1</label>
    </ligand>
</feature>